<protein>
    <submittedName>
        <fullName evidence="2">Phosphatidylethanolamine binding</fullName>
    </submittedName>
</protein>
<accession>A0A9X0D6X3</accession>
<feature type="domain" description="F5/8 type C" evidence="1">
    <location>
        <begin position="1"/>
        <end position="130"/>
    </location>
</feature>
<proteinExistence type="predicted"/>
<sequence length="132" mass="15255">MSPPHFARLSFTGPCLSAWCSKPRSQDPHPWLRVRLGNPQYILFVATQSSDSEQNKYFALSYFLSFVDENDRKWKNYTEKGNLKVFEGNWDGSTVVKNAILNPFKTQTLTFNIVHWKSEECCLRVEIYGPGT</sequence>
<dbReference type="PANTHER" id="PTHR24543:SF335">
    <property type="entry name" value="EGF-LIKE REPEAT AND DISCOIDIN I-LIKE DOMAIN-CONTAINING PROTEIN 3"/>
    <property type="match status" value="1"/>
</dbReference>
<gene>
    <name evidence="2" type="primary">MFGE8_6</name>
    <name evidence="2" type="ORF">OS493_034175</name>
</gene>
<dbReference type="Pfam" id="PF00754">
    <property type="entry name" value="F5_F8_type_C"/>
    <property type="match status" value="1"/>
</dbReference>
<evidence type="ECO:0000259" key="1">
    <source>
        <dbReference type="PROSITE" id="PS50022"/>
    </source>
</evidence>
<dbReference type="Gene3D" id="2.60.120.260">
    <property type="entry name" value="Galactose-binding domain-like"/>
    <property type="match status" value="1"/>
</dbReference>
<dbReference type="Proteomes" id="UP001163046">
    <property type="component" value="Unassembled WGS sequence"/>
</dbReference>
<comment type="caution">
    <text evidence="2">The sequence shown here is derived from an EMBL/GenBank/DDBJ whole genome shotgun (WGS) entry which is preliminary data.</text>
</comment>
<evidence type="ECO:0000313" key="2">
    <source>
        <dbReference type="EMBL" id="KAJ7389040.1"/>
    </source>
</evidence>
<dbReference type="OrthoDB" id="5978879at2759"/>
<dbReference type="EMBL" id="MU825443">
    <property type="protein sequence ID" value="KAJ7389040.1"/>
    <property type="molecule type" value="Genomic_DNA"/>
</dbReference>
<organism evidence="2 3">
    <name type="scientific">Desmophyllum pertusum</name>
    <dbReference type="NCBI Taxonomy" id="174260"/>
    <lineage>
        <taxon>Eukaryota</taxon>
        <taxon>Metazoa</taxon>
        <taxon>Cnidaria</taxon>
        <taxon>Anthozoa</taxon>
        <taxon>Hexacorallia</taxon>
        <taxon>Scleractinia</taxon>
        <taxon>Caryophylliina</taxon>
        <taxon>Caryophylliidae</taxon>
        <taxon>Desmophyllum</taxon>
    </lineage>
</organism>
<dbReference type="InterPro" id="IPR008979">
    <property type="entry name" value="Galactose-bd-like_sf"/>
</dbReference>
<reference evidence="2" key="1">
    <citation type="submission" date="2023-01" db="EMBL/GenBank/DDBJ databases">
        <title>Genome assembly of the deep-sea coral Lophelia pertusa.</title>
        <authorList>
            <person name="Herrera S."/>
            <person name="Cordes E."/>
        </authorList>
    </citation>
    <scope>NUCLEOTIDE SEQUENCE</scope>
    <source>
        <strain evidence="2">USNM1676648</strain>
        <tissue evidence="2">Polyp</tissue>
    </source>
</reference>
<dbReference type="PROSITE" id="PS50022">
    <property type="entry name" value="FA58C_3"/>
    <property type="match status" value="1"/>
</dbReference>
<keyword evidence="3" id="KW-1185">Reference proteome</keyword>
<dbReference type="SUPFAM" id="SSF49785">
    <property type="entry name" value="Galactose-binding domain-like"/>
    <property type="match status" value="1"/>
</dbReference>
<evidence type="ECO:0000313" key="3">
    <source>
        <dbReference type="Proteomes" id="UP001163046"/>
    </source>
</evidence>
<dbReference type="PANTHER" id="PTHR24543">
    <property type="entry name" value="MULTICOPPER OXIDASE-RELATED"/>
    <property type="match status" value="1"/>
</dbReference>
<name>A0A9X0D6X3_9CNID</name>
<dbReference type="AlphaFoldDB" id="A0A9X0D6X3"/>
<dbReference type="InterPro" id="IPR000421">
    <property type="entry name" value="FA58C"/>
</dbReference>